<organism evidence="1 2">
    <name type="scientific">Mucuna pruriens</name>
    <name type="common">Velvet bean</name>
    <name type="synonym">Dolichos pruriens</name>
    <dbReference type="NCBI Taxonomy" id="157652"/>
    <lineage>
        <taxon>Eukaryota</taxon>
        <taxon>Viridiplantae</taxon>
        <taxon>Streptophyta</taxon>
        <taxon>Embryophyta</taxon>
        <taxon>Tracheophyta</taxon>
        <taxon>Spermatophyta</taxon>
        <taxon>Magnoliopsida</taxon>
        <taxon>eudicotyledons</taxon>
        <taxon>Gunneridae</taxon>
        <taxon>Pentapetalae</taxon>
        <taxon>rosids</taxon>
        <taxon>fabids</taxon>
        <taxon>Fabales</taxon>
        <taxon>Fabaceae</taxon>
        <taxon>Papilionoideae</taxon>
        <taxon>50 kb inversion clade</taxon>
        <taxon>NPAAA clade</taxon>
        <taxon>indigoferoid/millettioid clade</taxon>
        <taxon>Phaseoleae</taxon>
        <taxon>Mucuna</taxon>
    </lineage>
</organism>
<comment type="caution">
    <text evidence="1">The sequence shown here is derived from an EMBL/GenBank/DDBJ whole genome shotgun (WGS) entry which is preliminary data.</text>
</comment>
<proteinExistence type="predicted"/>
<gene>
    <name evidence="1" type="ORF">CR513_30027</name>
</gene>
<accession>A0A371GCX2</accession>
<dbReference type="Proteomes" id="UP000257109">
    <property type="component" value="Unassembled WGS sequence"/>
</dbReference>
<evidence type="ECO:0000313" key="1">
    <source>
        <dbReference type="EMBL" id="RDX88390.1"/>
    </source>
</evidence>
<evidence type="ECO:0000313" key="2">
    <source>
        <dbReference type="Proteomes" id="UP000257109"/>
    </source>
</evidence>
<reference evidence="1" key="1">
    <citation type="submission" date="2018-05" db="EMBL/GenBank/DDBJ databases">
        <title>Draft genome of Mucuna pruriens seed.</title>
        <authorList>
            <person name="Nnadi N.E."/>
            <person name="Vos R."/>
            <person name="Hasami M.H."/>
            <person name="Devisetty U.K."/>
            <person name="Aguiy J.C."/>
        </authorList>
    </citation>
    <scope>NUCLEOTIDE SEQUENCE [LARGE SCALE GENOMIC DNA]</scope>
    <source>
        <strain evidence="1">JCA_2017</strain>
    </source>
</reference>
<feature type="non-terminal residue" evidence="1">
    <location>
        <position position="1"/>
    </location>
</feature>
<dbReference type="EMBL" id="QJKJ01005953">
    <property type="protein sequence ID" value="RDX88390.1"/>
    <property type="molecule type" value="Genomic_DNA"/>
</dbReference>
<dbReference type="AlphaFoldDB" id="A0A371GCX2"/>
<sequence length="171" mass="19833">MVLIFLLMMLKRNKRCNKMRIWVMLLDQLLDHLQSNSGGLIGRDNHLQDILLMNGEEPECYQESMESEERQKAWQSRLQKCVALSTIKAELGFKSNTLKPARSLFIRGEGVGLGDREKWIFTRQKREGEKERKKAFYFHLNTEESLSLYFVALEVGFGVPLRTRVGVTSHA</sequence>
<protein>
    <submittedName>
        <fullName evidence="1">Uncharacterized protein</fullName>
    </submittedName>
</protein>
<name>A0A371GCX2_MUCPR</name>
<keyword evidence="2" id="KW-1185">Reference proteome</keyword>